<dbReference type="GO" id="GO:0003824">
    <property type="term" value="F:catalytic activity"/>
    <property type="evidence" value="ECO:0007669"/>
    <property type="project" value="InterPro"/>
</dbReference>
<reference evidence="2 3" key="1">
    <citation type="journal article" date="2016" name="Sci. Rep.">
        <title>Peltaster fructicola genome reveals evolution from an invasive phytopathogen to an ectophytic parasite.</title>
        <authorList>
            <person name="Xu C."/>
            <person name="Chen H."/>
            <person name="Gleason M.L."/>
            <person name="Xu J.R."/>
            <person name="Liu H."/>
            <person name="Zhang R."/>
            <person name="Sun G."/>
        </authorList>
    </citation>
    <scope>NUCLEOTIDE SEQUENCE [LARGE SCALE GENOMIC DNA]</scope>
    <source>
        <strain evidence="2 3">LNHT1506</strain>
    </source>
</reference>
<dbReference type="AlphaFoldDB" id="A0A6H0XNG6"/>
<dbReference type="PROSITE" id="PS51340">
    <property type="entry name" value="MOSC"/>
    <property type="match status" value="1"/>
</dbReference>
<feature type="domain" description="MOSC" evidence="1">
    <location>
        <begin position="165"/>
        <end position="322"/>
    </location>
</feature>
<dbReference type="SUPFAM" id="SSF50800">
    <property type="entry name" value="PK beta-barrel domain-like"/>
    <property type="match status" value="1"/>
</dbReference>
<dbReference type="PANTHER" id="PTHR14237:SF34">
    <property type="entry name" value="MOSC DOMAIN PROTEIN (AFU_ORTHOLOGUE AFUA_2G07820)"/>
    <property type="match status" value="1"/>
</dbReference>
<name>A0A6H0XNG6_9PEZI</name>
<dbReference type="GO" id="GO:0030151">
    <property type="term" value="F:molybdenum ion binding"/>
    <property type="evidence" value="ECO:0007669"/>
    <property type="project" value="InterPro"/>
</dbReference>
<dbReference type="EMBL" id="CP051139">
    <property type="protein sequence ID" value="QIW96029.1"/>
    <property type="molecule type" value="Genomic_DNA"/>
</dbReference>
<gene>
    <name evidence="2" type="ORF">AMS68_001547</name>
</gene>
<dbReference type="Proteomes" id="UP000503462">
    <property type="component" value="Chromosome 1"/>
</dbReference>
<dbReference type="OrthoDB" id="17255at2759"/>
<dbReference type="InterPro" id="IPR011037">
    <property type="entry name" value="Pyrv_Knase-like_insert_dom_sf"/>
</dbReference>
<evidence type="ECO:0000313" key="2">
    <source>
        <dbReference type="EMBL" id="QIW96029.1"/>
    </source>
</evidence>
<evidence type="ECO:0000313" key="3">
    <source>
        <dbReference type="Proteomes" id="UP000503462"/>
    </source>
</evidence>
<dbReference type="Pfam" id="PF03476">
    <property type="entry name" value="MOSC_N"/>
    <property type="match status" value="1"/>
</dbReference>
<dbReference type="InterPro" id="IPR005302">
    <property type="entry name" value="MoCF_Sase_C"/>
</dbReference>
<proteinExistence type="predicted"/>
<protein>
    <recommendedName>
        <fullName evidence="1">MOSC domain-containing protein</fullName>
    </recommendedName>
</protein>
<keyword evidence="3" id="KW-1185">Reference proteome</keyword>
<evidence type="ECO:0000259" key="1">
    <source>
        <dbReference type="PROSITE" id="PS51340"/>
    </source>
</evidence>
<dbReference type="PANTHER" id="PTHR14237">
    <property type="entry name" value="MOLYBDOPTERIN COFACTOR SULFURASE MOSC"/>
    <property type="match status" value="1"/>
</dbReference>
<dbReference type="Pfam" id="PF03473">
    <property type="entry name" value="MOSC"/>
    <property type="match status" value="1"/>
</dbReference>
<organism evidence="2 3">
    <name type="scientific">Peltaster fructicola</name>
    <dbReference type="NCBI Taxonomy" id="286661"/>
    <lineage>
        <taxon>Eukaryota</taxon>
        <taxon>Fungi</taxon>
        <taxon>Dikarya</taxon>
        <taxon>Ascomycota</taxon>
        <taxon>Pezizomycotina</taxon>
        <taxon>Dothideomycetes</taxon>
        <taxon>Dothideomycetes incertae sedis</taxon>
        <taxon>Peltaster</taxon>
    </lineage>
</organism>
<dbReference type="GO" id="GO:0030170">
    <property type="term" value="F:pyridoxal phosphate binding"/>
    <property type="evidence" value="ECO:0007669"/>
    <property type="project" value="InterPro"/>
</dbReference>
<dbReference type="InterPro" id="IPR005303">
    <property type="entry name" value="MOCOS_middle"/>
</dbReference>
<dbReference type="SUPFAM" id="SSF141673">
    <property type="entry name" value="MOSC N-terminal domain-like"/>
    <property type="match status" value="1"/>
</dbReference>
<sequence>MKVAQLYTYPIKSLRPHALQEAELTRHGFQYDRRFMLLQALRHDDGTVTYKNMHVSHYPQMVLFHTELHTPSSSNARDGSISVTYKPPNGASACVVVPLEPDFQCLSPLEVEMHKSSTTAFDMGGTFNNWFSARFGFDVVLAYLGDQHRAVRMSTSPRMASTWLSYLSDAATSLLHSRTEDNDEQITFADCAPYLVVSERSMDDVHRRLPEGQSMDITKFRPNVIVSGAEQPWEEDFWGEITVGQATKIECVHNCVRCASINIDFATGKPGVDETGKMLSKLQKDRRVDIGSKYSPVFGRYSFLHKSSVGDRIRIGDEVRVTKLNQERTVFDWEGL</sequence>
<accession>A0A6H0XNG6</accession>